<evidence type="ECO:0000313" key="2">
    <source>
        <dbReference type="Proteomes" id="UP000002277"/>
    </source>
</evidence>
<dbReference type="Proteomes" id="UP000002277">
    <property type="component" value="Chromosome 17"/>
</dbReference>
<dbReference type="InParanoid" id="A0A2I3RK41"/>
<dbReference type="Ensembl" id="ENSPTRT00000104165.1">
    <property type="protein sequence ID" value="ENSPTRP00000065015.1"/>
    <property type="gene ID" value="ENSPTRG00000048280.1"/>
</dbReference>
<dbReference type="EMBL" id="AACZ04070032">
    <property type="status" value="NOT_ANNOTATED_CDS"/>
    <property type="molecule type" value="Genomic_DNA"/>
</dbReference>
<accession>A0A2I3RK41</accession>
<keyword evidence="2" id="KW-1185">Reference proteome</keyword>
<reference evidence="1 2" key="1">
    <citation type="journal article" date="2005" name="Nature">
        <title>Initial sequence of the chimpanzee genome and comparison with the human genome.</title>
        <authorList>
            <consortium name="Chimpanzee sequencing and analysis consortium"/>
        </authorList>
    </citation>
    <scope>NUCLEOTIDE SEQUENCE [LARGE SCALE GENOMIC DNA]</scope>
</reference>
<reference evidence="1" key="3">
    <citation type="submission" date="2025-09" db="UniProtKB">
        <authorList>
            <consortium name="Ensembl"/>
        </authorList>
    </citation>
    <scope>IDENTIFICATION</scope>
</reference>
<proteinExistence type="predicted"/>
<reference evidence="1" key="2">
    <citation type="submission" date="2025-08" db="UniProtKB">
        <authorList>
            <consortium name="Ensembl"/>
        </authorList>
    </citation>
    <scope>IDENTIFICATION</scope>
</reference>
<evidence type="ECO:0000313" key="1">
    <source>
        <dbReference type="Ensembl" id="ENSPTRP00000065015.1"/>
    </source>
</evidence>
<dbReference type="Bgee" id="ENSPTRG00000048280">
    <property type="expression patterns" value="Expressed in lymph node and 21 other cell types or tissues"/>
</dbReference>
<dbReference type="GeneTree" id="ENSGT00910000148566"/>
<dbReference type="OMA" id="AWGASEM"/>
<dbReference type="AlphaFoldDB" id="A0A2I3RK41"/>
<protein>
    <submittedName>
        <fullName evidence="1">Uncharacterized protein</fullName>
    </submittedName>
</protein>
<dbReference type="PaxDb" id="9598-ENSPTRP00000060972"/>
<sequence length="106" mass="11663">MHSRPWAWGASEMCFCFFEMGSFCCPSRSTVARSQLTAASISWAQVILPPQPPECLLLVFMMTWGPGILHLCCSGASPAPGAHQPQLRREALICRAKQLCFHVDPA</sequence>
<organism evidence="1 2">
    <name type="scientific">Pan troglodytes</name>
    <name type="common">Chimpanzee</name>
    <dbReference type="NCBI Taxonomy" id="9598"/>
    <lineage>
        <taxon>Eukaryota</taxon>
        <taxon>Metazoa</taxon>
        <taxon>Chordata</taxon>
        <taxon>Craniata</taxon>
        <taxon>Vertebrata</taxon>
        <taxon>Euteleostomi</taxon>
        <taxon>Mammalia</taxon>
        <taxon>Eutheria</taxon>
        <taxon>Euarchontoglires</taxon>
        <taxon>Primates</taxon>
        <taxon>Haplorrhini</taxon>
        <taxon>Catarrhini</taxon>
        <taxon>Hominidae</taxon>
        <taxon>Pan</taxon>
    </lineage>
</organism>
<name>A0A2I3RK41_PANTR</name>